<organism evidence="2">
    <name type="scientific">Rosellinia necatrix</name>
    <name type="common">White root-rot fungus</name>
    <dbReference type="NCBI Taxonomy" id="77044"/>
    <lineage>
        <taxon>Eukaryota</taxon>
        <taxon>Fungi</taxon>
        <taxon>Dikarya</taxon>
        <taxon>Ascomycota</taxon>
        <taxon>Pezizomycotina</taxon>
        <taxon>Sordariomycetes</taxon>
        <taxon>Xylariomycetidae</taxon>
        <taxon>Xylariales</taxon>
        <taxon>Xylariaceae</taxon>
        <taxon>Rosellinia</taxon>
    </lineage>
</organism>
<protein>
    <submittedName>
        <fullName evidence="2">Uncharacterized protein</fullName>
    </submittedName>
</protein>
<dbReference type="AlphaFoldDB" id="A0A1W2TJ13"/>
<dbReference type="OMA" id="LACFDEM"/>
<proteinExistence type="predicted"/>
<dbReference type="Proteomes" id="UP000054516">
    <property type="component" value="Unassembled WGS sequence"/>
</dbReference>
<accession>A0A1W2TJ13</accession>
<sequence length="270" mass="31404">MSTPLPPWTIKGPRLAPFNGKLDNIQFKKVLSDDVVEISTGEIPHSRVFQVSIEGKVFALKVFNFFSIQEIWPVVIGKNHLLKKNVVRHHLDPFYAECRAFGLLVENKKDDKLAVRCYGYAFLPHAVEHQIKQQFGITDWNRKAEDEGSPLRAIVKDYIRWKTLRGRKSFKTMRKNLEEINYLGVYNMDIRRDNYLGGRLFDFSIAATVPHLSFWLRLQCRDRIIEDMEDDLACFDEMVEDAKEEEAQSVPNQSLSWKQRTRAGAKLQES</sequence>
<dbReference type="OrthoDB" id="3432781at2759"/>
<feature type="region of interest" description="Disordered" evidence="1">
    <location>
        <begin position="244"/>
        <end position="270"/>
    </location>
</feature>
<dbReference type="EMBL" id="DF977460">
    <property type="protein sequence ID" value="GAP88162.1"/>
    <property type="molecule type" value="Genomic_DNA"/>
</dbReference>
<reference evidence="2" key="1">
    <citation type="submission" date="2016-03" db="EMBL/GenBank/DDBJ databases">
        <title>Draft genome sequence of Rosellinia necatrix.</title>
        <authorList>
            <person name="Kanematsu S."/>
        </authorList>
    </citation>
    <scope>NUCLEOTIDE SEQUENCE [LARGE SCALE GENOMIC DNA]</scope>
    <source>
        <strain evidence="2">W97</strain>
    </source>
</reference>
<name>A0A1W2TJ13_ROSNE</name>
<evidence type="ECO:0000256" key="1">
    <source>
        <dbReference type="SAM" id="MobiDB-lite"/>
    </source>
</evidence>
<evidence type="ECO:0000313" key="3">
    <source>
        <dbReference type="Proteomes" id="UP000054516"/>
    </source>
</evidence>
<dbReference type="Pfam" id="PF13095">
    <property type="entry name" value="FTA2"/>
    <property type="match status" value="1"/>
</dbReference>
<gene>
    <name evidence="2" type="ORF">SAMD00023353_1500650</name>
</gene>
<evidence type="ECO:0000313" key="2">
    <source>
        <dbReference type="EMBL" id="GAP88162.1"/>
    </source>
</evidence>
<keyword evidence="3" id="KW-1185">Reference proteome</keyword>
<dbReference type="InterPro" id="IPR025213">
    <property type="entry name" value="Sim4_Fta2"/>
</dbReference>
<feature type="compositionally biased region" description="Polar residues" evidence="1">
    <location>
        <begin position="249"/>
        <end position="258"/>
    </location>
</feature>